<dbReference type="SUPFAM" id="SSF56601">
    <property type="entry name" value="beta-lactamase/transpeptidase-like"/>
    <property type="match status" value="1"/>
</dbReference>
<keyword evidence="8" id="KW-0132">Cell division</keyword>
<dbReference type="GO" id="GO:0032153">
    <property type="term" value="C:cell division site"/>
    <property type="evidence" value="ECO:0007669"/>
    <property type="project" value="TreeGrafter"/>
</dbReference>
<feature type="transmembrane region" description="Helical" evidence="6">
    <location>
        <begin position="670"/>
        <end position="688"/>
    </location>
</feature>
<dbReference type="GO" id="GO:0008658">
    <property type="term" value="F:penicillin binding"/>
    <property type="evidence" value="ECO:0007669"/>
    <property type="project" value="InterPro"/>
</dbReference>
<organism evidence="8 9">
    <name type="scientific">Mucilaginibacter pineti</name>
    <dbReference type="NCBI Taxonomy" id="1391627"/>
    <lineage>
        <taxon>Bacteria</taxon>
        <taxon>Pseudomonadati</taxon>
        <taxon>Bacteroidota</taxon>
        <taxon>Sphingobacteriia</taxon>
        <taxon>Sphingobacteriales</taxon>
        <taxon>Sphingobacteriaceae</taxon>
        <taxon>Mucilaginibacter</taxon>
    </lineage>
</organism>
<dbReference type="Gene3D" id="3.40.710.10">
    <property type="entry name" value="DD-peptidase/beta-lactamase superfamily"/>
    <property type="match status" value="1"/>
</dbReference>
<feature type="transmembrane region" description="Helical" evidence="6">
    <location>
        <begin position="377"/>
        <end position="396"/>
    </location>
</feature>
<feature type="transmembrane region" description="Helical" evidence="6">
    <location>
        <begin position="316"/>
        <end position="334"/>
    </location>
</feature>
<evidence type="ECO:0000313" key="8">
    <source>
        <dbReference type="EMBL" id="SDF39922.1"/>
    </source>
</evidence>
<dbReference type="GO" id="GO:0015648">
    <property type="term" value="F:lipid-linked peptidoglycan transporter activity"/>
    <property type="evidence" value="ECO:0007669"/>
    <property type="project" value="TreeGrafter"/>
</dbReference>
<accession>A0A1G7KRT0</accession>
<feature type="transmembrane region" description="Helical" evidence="6">
    <location>
        <begin position="417"/>
        <end position="438"/>
    </location>
</feature>
<feature type="domain" description="Penicillin-binding protein transpeptidase" evidence="7">
    <location>
        <begin position="1011"/>
        <end position="1322"/>
    </location>
</feature>
<evidence type="ECO:0000256" key="4">
    <source>
        <dbReference type="ARBA" id="ARBA00022989"/>
    </source>
</evidence>
<feature type="transmembrane region" description="Helical" evidence="6">
    <location>
        <begin position="346"/>
        <end position="365"/>
    </location>
</feature>
<dbReference type="Proteomes" id="UP000199072">
    <property type="component" value="Unassembled WGS sequence"/>
</dbReference>
<comment type="subcellular location">
    <subcellularLocation>
        <location evidence="1">Membrane</location>
        <topology evidence="1">Multi-pass membrane protein</topology>
    </subcellularLocation>
</comment>
<dbReference type="PANTHER" id="PTHR30474">
    <property type="entry name" value="CELL CYCLE PROTEIN"/>
    <property type="match status" value="1"/>
</dbReference>
<dbReference type="Pfam" id="PF01098">
    <property type="entry name" value="FTSW_RODA_SPOVE"/>
    <property type="match status" value="1"/>
</dbReference>
<feature type="transmembrane region" description="Helical" evidence="6">
    <location>
        <begin position="490"/>
        <end position="523"/>
    </location>
</feature>
<keyword evidence="9" id="KW-1185">Reference proteome</keyword>
<dbReference type="EMBL" id="FNAI01000017">
    <property type="protein sequence ID" value="SDF39922.1"/>
    <property type="molecule type" value="Genomic_DNA"/>
</dbReference>
<feature type="transmembrane region" description="Helical" evidence="6">
    <location>
        <begin position="700"/>
        <end position="727"/>
    </location>
</feature>
<feature type="transmembrane region" description="Helical" evidence="6">
    <location>
        <begin position="739"/>
        <end position="757"/>
    </location>
</feature>
<keyword evidence="2 6" id="KW-0812">Transmembrane</keyword>
<gene>
    <name evidence="8" type="ORF">SAMN05216464_11760</name>
</gene>
<dbReference type="STRING" id="1391627.SAMN05216464_11760"/>
<dbReference type="PANTHER" id="PTHR30474:SF3">
    <property type="entry name" value="PEPTIDOGLYCAN GLYCOSYLTRANSFERASE RODA"/>
    <property type="match status" value="1"/>
</dbReference>
<dbReference type="GO" id="GO:0008360">
    <property type="term" value="P:regulation of cell shape"/>
    <property type="evidence" value="ECO:0007669"/>
    <property type="project" value="UniProtKB-KW"/>
</dbReference>
<dbReference type="InterPro" id="IPR001460">
    <property type="entry name" value="PCN-bd_Tpept"/>
</dbReference>
<feature type="transmembrane region" description="Helical" evidence="6">
    <location>
        <begin position="535"/>
        <end position="566"/>
    </location>
</feature>
<dbReference type="InterPro" id="IPR001182">
    <property type="entry name" value="FtsW/RodA"/>
</dbReference>
<dbReference type="GO" id="GO:0051301">
    <property type="term" value="P:cell division"/>
    <property type="evidence" value="ECO:0007669"/>
    <property type="project" value="UniProtKB-KW"/>
</dbReference>
<evidence type="ECO:0000259" key="7">
    <source>
        <dbReference type="Pfam" id="PF00905"/>
    </source>
</evidence>
<feature type="transmembrane region" description="Helical" evidence="6">
    <location>
        <begin position="16"/>
        <end position="36"/>
    </location>
</feature>
<evidence type="ECO:0000256" key="2">
    <source>
        <dbReference type="ARBA" id="ARBA00022692"/>
    </source>
</evidence>
<name>A0A1G7KRT0_9SPHI</name>
<proteinExistence type="predicted"/>
<feature type="transmembrane region" description="Helical" evidence="6">
    <location>
        <begin position="573"/>
        <end position="591"/>
    </location>
</feature>
<evidence type="ECO:0000256" key="3">
    <source>
        <dbReference type="ARBA" id="ARBA00022960"/>
    </source>
</evidence>
<dbReference type="Pfam" id="PF00905">
    <property type="entry name" value="Transpeptidase"/>
    <property type="match status" value="1"/>
</dbReference>
<evidence type="ECO:0000256" key="6">
    <source>
        <dbReference type="SAM" id="Phobius"/>
    </source>
</evidence>
<keyword evidence="5 6" id="KW-0472">Membrane</keyword>
<dbReference type="RefSeq" id="WP_091155085.1">
    <property type="nucleotide sequence ID" value="NZ_FNAI01000017.1"/>
</dbReference>
<protein>
    <submittedName>
        <fullName evidence="8">Cell division protein FtsW, lipid II flippase</fullName>
    </submittedName>
</protein>
<evidence type="ECO:0000256" key="5">
    <source>
        <dbReference type="ARBA" id="ARBA00023136"/>
    </source>
</evidence>
<keyword evidence="3" id="KW-0133">Cell shape</keyword>
<sequence>MAQPIPQKPGRGLERLFLLFTGIILAVLFGKLYMVLQQKFTDVDSRLKDGTIVNLNAPNTAKNVAALLKKGYYFDDPRDVDYIETVIGSRVNTGQAFDNAGELNKRKYYVNADEAFAQGGESFKSRVLVSRTLLGYNGADSVRFAQELKSPPQIPTQTDLNLGEYSIHGTISFKKKPVAGVLVRLNMILPRDSIYSDEETIAKNTTTENSPAFKKVYVLNADKKRQLQSLTAFARTDASGQYEFKNLPTGKAFELLPLQPGYEFGISKGIVDLDANKTLDFVQSPHSIKLLSTRDFNILKKEGAFIVRTIDDFNTWYWIIAGCFFAGFIIIHILLSTRFPQADQLLLPLVMMLTGISFLTLLSLQDPLRDRFLAKDTLVYLGIGILGICIIQFIKLRRLTADSTLYRLLLFKQVRSAANGWPWAVAAMGILFSTILFGTGPEGSGVKVNLLGFQPSEIVKYLMVIFLAGFFAANEKFISQYASWGKRWSFFSFALVATVVTLLLFLVLGDLGPAMVICFTFIILFSFSRGDFLPMAGFVVLFVLATWFFDNVWLSAGITFGIWGLVGFLKPRLLSESAFMALIVVTAFLTIDKIPGLDKIIPGPVQRLVERKAIWQDAWNNEVYGGDQVANGLWAMASGGLTGTGVGQGFAKTIPEAHTDMILPSIGEEFGWAGMAAVFILFLLFLHRSIIIGRQTGTPLLFYLSAGIGTCTFVQFLLIAGGSIGALPLSGVSLPFESYGGSSLVINLLATGFLLSVSMVRGTQVQMSFITKQQDKNLVPALAAALAAVVLLTVNVSRYSADNKKWVVKPALVADKSGLRMFSYNPRIAILMNKLQAGSLLDRNGLILATSKPQLIEKQSKKLAKLGILHYDLDSAMHKRLDRFYPFEEQMFFWTGDANTGVFNGSTNGYFGEYEHAAELRGFKMPVSSYNVKASRYQEDRFLPRGVKEMTVNKRDYSALAPLLLTDFNGPEVAAFKNRNRDVKLTMDAQLQTEIQQSIATDTSLYDNRVSVVIMEAHTGDVLVSAQYPLPPVHNWDQLTMSQTDQNKLSTWMTTTDLGFTYASQPGSTAKVLTAMSAFNKLGIDAQNVTYHVSTEERIRTKGIEPDETGMITMERAIAKSNNVYFIKLANQEHLQEYMGTLYLKTGMFLHGVGGYYYNKPANNDQQEEKWRELWRKTEFNTRPRYDPNNIHKTRAKGISGMAWGQGELIATPAAVARLVSGVANDGVLVANRFVLKVNDSVTSVKKGIKLAEKPEYAGLLTQYMIAQSAPKVPILGIAVAGKSGTPERIVKNKSVNDGWYVFFAPEANGKSNMVVCIRVESTRGSSDAVRLAGKHVIPFLLKKGYMKSMKPEVVQGLGFEN</sequence>
<dbReference type="InterPro" id="IPR012338">
    <property type="entry name" value="Beta-lactam/transpept-like"/>
</dbReference>
<dbReference type="OrthoDB" id="9812661at2"/>
<reference evidence="8 9" key="1">
    <citation type="submission" date="2016-10" db="EMBL/GenBank/DDBJ databases">
        <authorList>
            <person name="de Groot N.N."/>
        </authorList>
    </citation>
    <scope>NUCLEOTIDE SEQUENCE [LARGE SCALE GENOMIC DNA]</scope>
    <source>
        <strain evidence="8 9">47C3B</strain>
    </source>
</reference>
<keyword evidence="8" id="KW-0131">Cell cycle</keyword>
<keyword evidence="4 6" id="KW-1133">Transmembrane helix</keyword>
<feature type="transmembrane region" description="Helical" evidence="6">
    <location>
        <begin position="458"/>
        <end position="478"/>
    </location>
</feature>
<evidence type="ECO:0000313" key="9">
    <source>
        <dbReference type="Proteomes" id="UP000199072"/>
    </source>
</evidence>
<dbReference type="GO" id="GO:0005886">
    <property type="term" value="C:plasma membrane"/>
    <property type="evidence" value="ECO:0007669"/>
    <property type="project" value="TreeGrafter"/>
</dbReference>
<feature type="transmembrane region" description="Helical" evidence="6">
    <location>
        <begin position="778"/>
        <end position="796"/>
    </location>
</feature>
<evidence type="ECO:0000256" key="1">
    <source>
        <dbReference type="ARBA" id="ARBA00004141"/>
    </source>
</evidence>